<dbReference type="AlphaFoldDB" id="A0A366E2D2"/>
<comment type="similarity">
    <text evidence="1">Belongs to the bacterial luciferase oxidoreductase family.</text>
</comment>
<comment type="caution">
    <text evidence="6">The sequence shown here is derived from an EMBL/GenBank/DDBJ whole genome shotgun (WGS) entry which is preliminary data.</text>
</comment>
<keyword evidence="2" id="KW-0285">Flavoprotein</keyword>
<dbReference type="PANTHER" id="PTHR30137:SF16">
    <property type="entry name" value="BLL0895 PROTEIN"/>
    <property type="match status" value="1"/>
</dbReference>
<evidence type="ECO:0000313" key="6">
    <source>
        <dbReference type="EMBL" id="RBO96536.1"/>
    </source>
</evidence>
<dbReference type="Gene3D" id="3.20.20.30">
    <property type="entry name" value="Luciferase-like domain"/>
    <property type="match status" value="1"/>
</dbReference>
<dbReference type="STRING" id="1210090.GCA_001613185_01266"/>
<evidence type="ECO:0000256" key="1">
    <source>
        <dbReference type="ARBA" id="ARBA00010426"/>
    </source>
</evidence>
<dbReference type="Pfam" id="PF00296">
    <property type="entry name" value="Bac_luciferase"/>
    <property type="match status" value="1"/>
</dbReference>
<keyword evidence="3" id="KW-0560">Oxidoreductase</keyword>
<reference evidence="6 7" key="1">
    <citation type="submission" date="2018-06" db="EMBL/GenBank/DDBJ databases">
        <title>Genomic Encyclopedia of Type Strains, Phase IV (KMG-IV): sequencing the most valuable type-strain genomes for metagenomic binning, comparative biology and taxonomic classification.</title>
        <authorList>
            <person name="Goeker M."/>
        </authorList>
    </citation>
    <scope>NUCLEOTIDE SEQUENCE [LARGE SCALE GENOMIC DNA]</scope>
    <source>
        <strain evidence="6 7">DSM 44599</strain>
    </source>
</reference>
<evidence type="ECO:0000256" key="4">
    <source>
        <dbReference type="ARBA" id="ARBA00023033"/>
    </source>
</evidence>
<dbReference type="GO" id="GO:0004497">
    <property type="term" value="F:monooxygenase activity"/>
    <property type="evidence" value="ECO:0007669"/>
    <property type="project" value="UniProtKB-KW"/>
</dbReference>
<evidence type="ECO:0000313" key="7">
    <source>
        <dbReference type="Proteomes" id="UP000252586"/>
    </source>
</evidence>
<dbReference type="RefSeq" id="WP_067504760.1">
    <property type="nucleotide sequence ID" value="NZ_CP107943.1"/>
</dbReference>
<dbReference type="Proteomes" id="UP000252586">
    <property type="component" value="Unassembled WGS sequence"/>
</dbReference>
<dbReference type="InterPro" id="IPR050766">
    <property type="entry name" value="Bact_Lucif_Oxidored"/>
</dbReference>
<dbReference type="OrthoDB" id="5241801at2"/>
<sequence length="377" mass="40761">MDTSFGIFLSPLHDPKTDPHVNIHRDLELVEFADRLGFDECWFGEHHSLGWPLIGAPETMIAAAAVRTSRIVLANGVVTVPFHHPFHIATRALLLDHLTRGRYILGLGPGATPNDAYMLGVPAEELKPRTKAALPTIIELVNGDRRLTEHTDWYDLVDARMQLPPYTKGGIGFAVSSVGSPFGPQVAAEFGLSLLSFGAPPPGWPGADLAGQWRIAEESAAAHGTTVDRADWRIAVPIHIAETREEAYAAAEYGFGRWMHNYWGEAVGAPVTPGASPREDISTAVAEKRAIVGSVEDAVAAIAELQDRTGGFGTFLAYSMNWASWEATKRSYELLATEVAPVFTGSTARGLDSIAWSKRWQADRAAAAEAPVPVPVR</sequence>
<dbReference type="GO" id="GO:0005829">
    <property type="term" value="C:cytosol"/>
    <property type="evidence" value="ECO:0007669"/>
    <property type="project" value="TreeGrafter"/>
</dbReference>
<gene>
    <name evidence="6" type="ORF">DFR74_101551</name>
</gene>
<feature type="domain" description="Luciferase-like" evidence="5">
    <location>
        <begin position="4"/>
        <end position="307"/>
    </location>
</feature>
<name>A0A366E2D2_9NOCA</name>
<evidence type="ECO:0000259" key="5">
    <source>
        <dbReference type="Pfam" id="PF00296"/>
    </source>
</evidence>
<protein>
    <submittedName>
        <fullName evidence="6">Limonene 1,2-monooxygenase</fullName>
    </submittedName>
</protein>
<dbReference type="InterPro" id="IPR036661">
    <property type="entry name" value="Luciferase-like_sf"/>
</dbReference>
<keyword evidence="4 6" id="KW-0503">Monooxygenase</keyword>
<dbReference type="SUPFAM" id="SSF51679">
    <property type="entry name" value="Bacterial luciferase-like"/>
    <property type="match status" value="1"/>
</dbReference>
<dbReference type="GO" id="GO:0016705">
    <property type="term" value="F:oxidoreductase activity, acting on paired donors, with incorporation or reduction of molecular oxygen"/>
    <property type="evidence" value="ECO:0007669"/>
    <property type="project" value="InterPro"/>
</dbReference>
<dbReference type="EMBL" id="QNRE01000001">
    <property type="protein sequence ID" value="RBO96536.1"/>
    <property type="molecule type" value="Genomic_DNA"/>
</dbReference>
<accession>A0A366E2D2</accession>
<dbReference type="PANTHER" id="PTHR30137">
    <property type="entry name" value="LUCIFERASE-LIKE MONOOXYGENASE"/>
    <property type="match status" value="1"/>
</dbReference>
<evidence type="ECO:0000256" key="2">
    <source>
        <dbReference type="ARBA" id="ARBA00022630"/>
    </source>
</evidence>
<organism evidence="6 7">
    <name type="scientific">Nocardia puris</name>
    <dbReference type="NCBI Taxonomy" id="208602"/>
    <lineage>
        <taxon>Bacteria</taxon>
        <taxon>Bacillati</taxon>
        <taxon>Actinomycetota</taxon>
        <taxon>Actinomycetes</taxon>
        <taxon>Mycobacteriales</taxon>
        <taxon>Nocardiaceae</taxon>
        <taxon>Nocardia</taxon>
    </lineage>
</organism>
<keyword evidence="7" id="KW-1185">Reference proteome</keyword>
<proteinExistence type="inferred from homology"/>
<dbReference type="InterPro" id="IPR011251">
    <property type="entry name" value="Luciferase-like_dom"/>
</dbReference>
<evidence type="ECO:0000256" key="3">
    <source>
        <dbReference type="ARBA" id="ARBA00023002"/>
    </source>
</evidence>